<dbReference type="PROSITE" id="PS50850">
    <property type="entry name" value="MFS"/>
    <property type="match status" value="1"/>
</dbReference>
<feature type="compositionally biased region" description="Low complexity" evidence="6">
    <location>
        <begin position="247"/>
        <end position="265"/>
    </location>
</feature>
<feature type="transmembrane region" description="Helical" evidence="7">
    <location>
        <begin position="326"/>
        <end position="345"/>
    </location>
</feature>
<feature type="transmembrane region" description="Helical" evidence="7">
    <location>
        <begin position="124"/>
        <end position="147"/>
    </location>
</feature>
<evidence type="ECO:0000313" key="9">
    <source>
        <dbReference type="EMBL" id="KAB1632829.1"/>
    </source>
</evidence>
<feature type="transmembrane region" description="Helical" evidence="7">
    <location>
        <begin position="72"/>
        <end position="93"/>
    </location>
</feature>
<name>A0A7C8FUH0_9MICO</name>
<dbReference type="GO" id="GO:0022857">
    <property type="term" value="F:transmembrane transporter activity"/>
    <property type="evidence" value="ECO:0007669"/>
    <property type="project" value="InterPro"/>
</dbReference>
<feature type="transmembrane region" description="Helical" evidence="7">
    <location>
        <begin position="352"/>
        <end position="371"/>
    </location>
</feature>
<dbReference type="Pfam" id="PF00083">
    <property type="entry name" value="Sugar_tr"/>
    <property type="match status" value="1"/>
</dbReference>
<dbReference type="EMBL" id="WBKA01000002">
    <property type="protein sequence ID" value="KAB1632829.1"/>
    <property type="molecule type" value="Genomic_DNA"/>
</dbReference>
<feature type="transmembrane region" description="Helical" evidence="7">
    <location>
        <begin position="442"/>
        <end position="462"/>
    </location>
</feature>
<evidence type="ECO:0000256" key="3">
    <source>
        <dbReference type="ARBA" id="ARBA00022692"/>
    </source>
</evidence>
<evidence type="ECO:0000259" key="8">
    <source>
        <dbReference type="PROSITE" id="PS50850"/>
    </source>
</evidence>
<accession>A0A7C8FUH0</accession>
<keyword evidence="5 7" id="KW-0472">Membrane</keyword>
<dbReference type="CDD" id="cd17316">
    <property type="entry name" value="MFS_SV2_like"/>
    <property type="match status" value="1"/>
</dbReference>
<protein>
    <submittedName>
        <fullName evidence="9">MFS transporter</fullName>
    </submittedName>
</protein>
<dbReference type="PANTHER" id="PTHR23511">
    <property type="entry name" value="SYNAPTIC VESICLE GLYCOPROTEIN 2"/>
    <property type="match status" value="1"/>
</dbReference>
<keyword evidence="3 7" id="KW-0812">Transmembrane</keyword>
<dbReference type="GO" id="GO:0005886">
    <property type="term" value="C:plasma membrane"/>
    <property type="evidence" value="ECO:0007669"/>
    <property type="project" value="UniProtKB-SubCell"/>
</dbReference>
<dbReference type="Proteomes" id="UP000481339">
    <property type="component" value="Unassembled WGS sequence"/>
</dbReference>
<feature type="transmembrane region" description="Helical" evidence="7">
    <location>
        <begin position="187"/>
        <end position="210"/>
    </location>
</feature>
<dbReference type="InterPro" id="IPR005829">
    <property type="entry name" value="Sugar_transporter_CS"/>
</dbReference>
<dbReference type="InterPro" id="IPR020846">
    <property type="entry name" value="MFS_dom"/>
</dbReference>
<feature type="transmembrane region" description="Helical" evidence="7">
    <location>
        <begin position="35"/>
        <end position="60"/>
    </location>
</feature>
<dbReference type="PROSITE" id="PS00216">
    <property type="entry name" value="SUGAR_TRANSPORT_1"/>
    <property type="match status" value="2"/>
</dbReference>
<reference evidence="9 10" key="1">
    <citation type="submission" date="2019-09" db="EMBL/GenBank/DDBJ databases">
        <title>Phylogeny of genus Pseudoclavibacter and closely related genus.</title>
        <authorList>
            <person name="Li Y."/>
        </authorList>
    </citation>
    <scope>NUCLEOTIDE SEQUENCE [LARGE SCALE GENOMIC DNA]</scope>
    <source>
        <strain evidence="9 10">JCM 16921</strain>
    </source>
</reference>
<keyword evidence="2" id="KW-0813">Transport</keyword>
<dbReference type="InterPro" id="IPR005828">
    <property type="entry name" value="MFS_sugar_transport-like"/>
</dbReference>
<feature type="domain" description="Major facilitator superfamily (MFS) profile" evidence="8">
    <location>
        <begin position="35"/>
        <end position="467"/>
    </location>
</feature>
<feature type="transmembrane region" description="Helical" evidence="7">
    <location>
        <begin position="377"/>
        <end position="398"/>
    </location>
</feature>
<evidence type="ECO:0000256" key="6">
    <source>
        <dbReference type="SAM" id="MobiDB-lite"/>
    </source>
</evidence>
<dbReference type="PROSITE" id="PS00217">
    <property type="entry name" value="SUGAR_TRANSPORT_2"/>
    <property type="match status" value="1"/>
</dbReference>
<feature type="transmembrane region" description="Helical" evidence="7">
    <location>
        <begin position="159"/>
        <end position="181"/>
    </location>
</feature>
<proteinExistence type="predicted"/>
<dbReference type="Gene3D" id="1.20.1250.20">
    <property type="entry name" value="MFS general substrate transporter like domains"/>
    <property type="match status" value="1"/>
</dbReference>
<comment type="caution">
    <text evidence="9">The sequence shown here is derived from an EMBL/GenBank/DDBJ whole genome shotgun (WGS) entry which is preliminary data.</text>
</comment>
<comment type="subcellular location">
    <subcellularLocation>
        <location evidence="1">Cell membrane</location>
        <topology evidence="1">Multi-pass membrane protein</topology>
    </subcellularLocation>
</comment>
<dbReference type="PANTHER" id="PTHR23511:SF34">
    <property type="entry name" value="SYNAPTIC VESICLE GLYCOPROTEIN 2"/>
    <property type="match status" value="1"/>
</dbReference>
<evidence type="ECO:0000256" key="2">
    <source>
        <dbReference type="ARBA" id="ARBA00022448"/>
    </source>
</evidence>
<keyword evidence="10" id="KW-1185">Reference proteome</keyword>
<organism evidence="9 10">
    <name type="scientific">Pseudoclavibacter caeni</name>
    <dbReference type="NCBI Taxonomy" id="908846"/>
    <lineage>
        <taxon>Bacteria</taxon>
        <taxon>Bacillati</taxon>
        <taxon>Actinomycetota</taxon>
        <taxon>Actinomycetes</taxon>
        <taxon>Micrococcales</taxon>
        <taxon>Microbacteriaceae</taxon>
        <taxon>Pseudoclavibacter</taxon>
    </lineage>
</organism>
<dbReference type="SUPFAM" id="SSF103473">
    <property type="entry name" value="MFS general substrate transporter"/>
    <property type="match status" value="1"/>
</dbReference>
<keyword evidence="4 7" id="KW-1133">Transmembrane helix</keyword>
<dbReference type="RefSeq" id="WP_158035751.1">
    <property type="nucleotide sequence ID" value="NZ_BAAAZV010000003.1"/>
</dbReference>
<dbReference type="OrthoDB" id="9787026at2"/>
<evidence type="ECO:0000256" key="1">
    <source>
        <dbReference type="ARBA" id="ARBA00004651"/>
    </source>
</evidence>
<dbReference type="InterPro" id="IPR036259">
    <property type="entry name" value="MFS_trans_sf"/>
</dbReference>
<evidence type="ECO:0000256" key="4">
    <source>
        <dbReference type="ARBA" id="ARBA00022989"/>
    </source>
</evidence>
<evidence type="ECO:0000313" key="10">
    <source>
        <dbReference type="Proteomes" id="UP000481339"/>
    </source>
</evidence>
<gene>
    <name evidence="9" type="ORF">F8O02_02905</name>
</gene>
<evidence type="ECO:0000256" key="5">
    <source>
        <dbReference type="ARBA" id="ARBA00023136"/>
    </source>
</evidence>
<sequence>MVTSDTAVPDDQAQHGSSLTDRLDRLPFTRAHLHVLVSSGVGWALDALDVALISYVIVVLKQQWQLSPSDQSWIVSLGFIGMAVGAVLGGRLADRFGRRTVFAVTLLVFGLATLLSAFAPALAFFLVLRAIVGFGLGAELPVASTYVSEFAPPLVRGRIIVILEAFWALGWLVAAVLGALLVPHGDWGWRLALLVGAIPALYAAIVRFGLPESVRFLEQRGHHEEAAQVVRGFERSPVLLPRVAAEPATSAAERPAAEPAQPSAAEESHEPSRAGFLALWRPGQRRGTVGLSLVWFFVNFSYYGAFIWIPTILAGQGFSIVKSFEYTLIITLAQLPGYAVAAWLIERWGRRWTLAAFLLGSAVAATLFGTAATVPEILITGSLLSFFNLGAWGALYAISPEVFPTALRGTGTGWAAGFGRVASIVAPLLVPAILASSNDGQIVLFAVFGVSFLIAAGAALLLTEWRGRRLAD</sequence>
<feature type="transmembrane region" description="Helical" evidence="7">
    <location>
        <begin position="289"/>
        <end position="314"/>
    </location>
</feature>
<feature type="transmembrane region" description="Helical" evidence="7">
    <location>
        <begin position="100"/>
        <end position="118"/>
    </location>
</feature>
<feature type="transmembrane region" description="Helical" evidence="7">
    <location>
        <begin position="418"/>
        <end position="436"/>
    </location>
</feature>
<dbReference type="AlphaFoldDB" id="A0A7C8FUH0"/>
<feature type="region of interest" description="Disordered" evidence="6">
    <location>
        <begin position="247"/>
        <end position="270"/>
    </location>
</feature>
<evidence type="ECO:0000256" key="7">
    <source>
        <dbReference type="SAM" id="Phobius"/>
    </source>
</evidence>